<feature type="transmembrane region" description="Helical" evidence="1">
    <location>
        <begin position="145"/>
        <end position="167"/>
    </location>
</feature>
<feature type="transmembrane region" description="Helical" evidence="1">
    <location>
        <begin position="53"/>
        <end position="80"/>
    </location>
</feature>
<feature type="transmembrane region" description="Helical" evidence="1">
    <location>
        <begin position="21"/>
        <end position="41"/>
    </location>
</feature>
<accession>A0A1S9V6E4</accession>
<dbReference type="AlphaFoldDB" id="A0A1S9V6E4"/>
<protein>
    <recommendedName>
        <fullName evidence="4">ABC transporter permease</fullName>
    </recommendedName>
</protein>
<dbReference type="Proteomes" id="UP000191124">
    <property type="component" value="Unassembled WGS sequence"/>
</dbReference>
<reference evidence="2 3" key="1">
    <citation type="submission" date="2017-01" db="EMBL/GenBank/DDBJ databases">
        <title>Bacillus cereus isolates.</title>
        <authorList>
            <person name="Beno S.M."/>
        </authorList>
    </citation>
    <scope>NUCLEOTIDE SEQUENCE [LARGE SCALE GENOMIC DNA]</scope>
    <source>
        <strain evidence="2 3">FSL M7-1219</strain>
    </source>
</reference>
<dbReference type="RefSeq" id="WP_078180119.1">
    <property type="nucleotide sequence ID" value="NZ_MUAL01000009.1"/>
</dbReference>
<dbReference type="CDD" id="cd21809">
    <property type="entry name" value="ABC-2_lan_permease-like"/>
    <property type="match status" value="1"/>
</dbReference>
<keyword evidence="1" id="KW-0812">Transmembrane</keyword>
<feature type="transmembrane region" description="Helical" evidence="1">
    <location>
        <begin position="174"/>
        <end position="193"/>
    </location>
</feature>
<feature type="transmembrane region" description="Helical" evidence="1">
    <location>
        <begin position="213"/>
        <end position="235"/>
    </location>
</feature>
<gene>
    <name evidence="2" type="ORF">BW892_08655</name>
</gene>
<dbReference type="EMBL" id="MUAL01000009">
    <property type="protein sequence ID" value="OOR30056.1"/>
    <property type="molecule type" value="Genomic_DNA"/>
</dbReference>
<evidence type="ECO:0000313" key="2">
    <source>
        <dbReference type="EMBL" id="OOR30056.1"/>
    </source>
</evidence>
<evidence type="ECO:0000313" key="3">
    <source>
        <dbReference type="Proteomes" id="UP000191124"/>
    </source>
</evidence>
<keyword evidence="1" id="KW-0472">Membrane</keyword>
<comment type="caution">
    <text evidence="2">The sequence shown here is derived from an EMBL/GenBank/DDBJ whole genome shotgun (WGS) entry which is preliminary data.</text>
</comment>
<sequence>MINLIYSDWIKIRKHPQQITFFILALCPIIYSMIMYTKFVVGEYNHGLDNSWMGVWMFISFFYVGFFLPVISGMVTAFLCQFENKTNWKIIHLSPNTNFKIVLSKFVSSVLLFSAIHLIVLMSLYVSGMYFDFTDPFPLEFMIKVFLISVVATFPLIIVQLLLFLFIKTSITFTFVNIILSLIGLFLFSEAKWGFGYLWSLPFKSIELVDQGILSIAILLVSIVAFTIGMILIAVRYVKSLRKTV</sequence>
<name>A0A1S9V6E4_BACCE</name>
<evidence type="ECO:0000256" key="1">
    <source>
        <dbReference type="SAM" id="Phobius"/>
    </source>
</evidence>
<feature type="transmembrane region" description="Helical" evidence="1">
    <location>
        <begin position="101"/>
        <end position="125"/>
    </location>
</feature>
<dbReference type="Pfam" id="PF12730">
    <property type="entry name" value="ABC2_membrane_4"/>
    <property type="match status" value="1"/>
</dbReference>
<keyword evidence="1" id="KW-1133">Transmembrane helix</keyword>
<organism evidence="2 3">
    <name type="scientific">Bacillus cereus</name>
    <dbReference type="NCBI Taxonomy" id="1396"/>
    <lineage>
        <taxon>Bacteria</taxon>
        <taxon>Bacillati</taxon>
        <taxon>Bacillota</taxon>
        <taxon>Bacilli</taxon>
        <taxon>Bacillales</taxon>
        <taxon>Bacillaceae</taxon>
        <taxon>Bacillus</taxon>
        <taxon>Bacillus cereus group</taxon>
    </lineage>
</organism>
<proteinExistence type="predicted"/>
<evidence type="ECO:0008006" key="4">
    <source>
        <dbReference type="Google" id="ProtNLM"/>
    </source>
</evidence>